<keyword evidence="1" id="KW-0175">Coiled coil</keyword>
<evidence type="ECO:0000313" key="3">
    <source>
        <dbReference type="Proteomes" id="UP001107558"/>
    </source>
</evidence>
<reference evidence="2" key="1">
    <citation type="submission" date="2021-03" db="EMBL/GenBank/DDBJ databases">
        <title>Chromosome level genome of the anhydrobiotic midge Polypedilum vanderplanki.</title>
        <authorList>
            <person name="Yoshida Y."/>
            <person name="Kikawada T."/>
            <person name="Gusev O."/>
        </authorList>
    </citation>
    <scope>NUCLEOTIDE SEQUENCE</scope>
    <source>
        <strain evidence="2">NIAS01</strain>
        <tissue evidence="2">Whole body or cell culture</tissue>
    </source>
</reference>
<keyword evidence="3" id="KW-1185">Reference proteome</keyword>
<accession>A0A9J6CIM9</accession>
<sequence>MNELQVKQTNYTKEIAEIQAVEYPDNTDIEYLRKNLNEEKERKIQIEAKIEYLKEKHQILKDIVKNCKEVLDRYFAEICESRDEMRKMQIEIEVAQRKLDLMQNEINTKSRQITASKDEEHAFLQRVLDLEGKIANIKSKIKGNRISKITHTEDYLKQTI</sequence>
<protein>
    <submittedName>
        <fullName evidence="2">Uncharacterized protein</fullName>
    </submittedName>
</protein>
<gene>
    <name evidence="2" type="ORF">PVAND_011283</name>
</gene>
<dbReference type="OrthoDB" id="10072614at2759"/>
<comment type="caution">
    <text evidence="2">The sequence shown here is derived from an EMBL/GenBank/DDBJ whole genome shotgun (WGS) entry which is preliminary data.</text>
</comment>
<evidence type="ECO:0000256" key="1">
    <source>
        <dbReference type="SAM" id="Coils"/>
    </source>
</evidence>
<organism evidence="2 3">
    <name type="scientific">Polypedilum vanderplanki</name>
    <name type="common">Sleeping chironomid midge</name>
    <dbReference type="NCBI Taxonomy" id="319348"/>
    <lineage>
        <taxon>Eukaryota</taxon>
        <taxon>Metazoa</taxon>
        <taxon>Ecdysozoa</taxon>
        <taxon>Arthropoda</taxon>
        <taxon>Hexapoda</taxon>
        <taxon>Insecta</taxon>
        <taxon>Pterygota</taxon>
        <taxon>Neoptera</taxon>
        <taxon>Endopterygota</taxon>
        <taxon>Diptera</taxon>
        <taxon>Nematocera</taxon>
        <taxon>Chironomoidea</taxon>
        <taxon>Chironomidae</taxon>
        <taxon>Chironominae</taxon>
        <taxon>Polypedilum</taxon>
        <taxon>Polypedilum</taxon>
    </lineage>
</organism>
<dbReference type="EMBL" id="JADBJN010000001">
    <property type="protein sequence ID" value="KAG5681876.1"/>
    <property type="molecule type" value="Genomic_DNA"/>
</dbReference>
<feature type="coiled-coil region" evidence="1">
    <location>
        <begin position="85"/>
        <end position="119"/>
    </location>
</feature>
<feature type="coiled-coil region" evidence="1">
    <location>
        <begin position="29"/>
        <end position="56"/>
    </location>
</feature>
<dbReference type="Proteomes" id="UP001107558">
    <property type="component" value="Chromosome 1"/>
</dbReference>
<dbReference type="AlphaFoldDB" id="A0A9J6CIM9"/>
<evidence type="ECO:0000313" key="2">
    <source>
        <dbReference type="EMBL" id="KAG5681876.1"/>
    </source>
</evidence>
<name>A0A9J6CIM9_POLVA</name>
<proteinExistence type="predicted"/>